<dbReference type="PANTHER" id="PTHR41773">
    <property type="entry name" value="GTP PYROPHOSPHATASE-RELATED"/>
    <property type="match status" value="1"/>
</dbReference>
<proteinExistence type="predicted"/>
<dbReference type="OrthoDB" id="9789634at2"/>
<dbReference type="Proteomes" id="UP000198751">
    <property type="component" value="Chromosome I"/>
</dbReference>
<evidence type="ECO:0000313" key="3">
    <source>
        <dbReference type="Proteomes" id="UP000198751"/>
    </source>
</evidence>
<name>A0A1H1WQM2_9MICC</name>
<dbReference type="AlphaFoldDB" id="A0A1H1WQM2"/>
<organism evidence="2 3">
    <name type="scientific">Pseudarthrobacter equi</name>
    <dbReference type="NCBI Taxonomy" id="728066"/>
    <lineage>
        <taxon>Bacteria</taxon>
        <taxon>Bacillati</taxon>
        <taxon>Actinomycetota</taxon>
        <taxon>Actinomycetes</taxon>
        <taxon>Micrococcales</taxon>
        <taxon>Micrococcaceae</taxon>
        <taxon>Pseudarthrobacter</taxon>
    </lineage>
</organism>
<dbReference type="Gene3D" id="3.30.460.10">
    <property type="entry name" value="Beta Polymerase, domain 2"/>
    <property type="match status" value="1"/>
</dbReference>
<evidence type="ECO:0000313" key="2">
    <source>
        <dbReference type="EMBL" id="SDS98931.1"/>
    </source>
</evidence>
<dbReference type="PANTHER" id="PTHR41773:SF1">
    <property type="entry name" value="RELA_SPOT DOMAIN-CONTAINING PROTEIN"/>
    <property type="match status" value="1"/>
</dbReference>
<dbReference type="InterPro" id="IPR043519">
    <property type="entry name" value="NT_sf"/>
</dbReference>
<feature type="domain" description="RelA/SpoT" evidence="1">
    <location>
        <begin position="50"/>
        <end position="173"/>
    </location>
</feature>
<evidence type="ECO:0000259" key="1">
    <source>
        <dbReference type="SMART" id="SM00954"/>
    </source>
</evidence>
<dbReference type="EMBL" id="LT629779">
    <property type="protein sequence ID" value="SDS98931.1"/>
    <property type="molecule type" value="Genomic_DNA"/>
</dbReference>
<reference evidence="3" key="1">
    <citation type="submission" date="2016-10" db="EMBL/GenBank/DDBJ databases">
        <authorList>
            <person name="Varghese N."/>
            <person name="Submissions S."/>
        </authorList>
    </citation>
    <scope>NUCLEOTIDE SEQUENCE [LARGE SCALE GENOMIC DNA]</scope>
    <source>
        <strain evidence="3">IMMIB L-1606</strain>
    </source>
</reference>
<gene>
    <name evidence="2" type="ORF">SAMN04489743_1396</name>
</gene>
<dbReference type="Gene3D" id="1.10.287.860">
    <property type="entry name" value="Nucleotidyltransferase"/>
    <property type="match status" value="1"/>
</dbReference>
<dbReference type="GO" id="GO:0015969">
    <property type="term" value="P:guanosine tetraphosphate metabolic process"/>
    <property type="evidence" value="ECO:0007669"/>
    <property type="project" value="InterPro"/>
</dbReference>
<dbReference type="InterPro" id="IPR007685">
    <property type="entry name" value="RelA_SpoT"/>
</dbReference>
<accession>A0A1H1WQM2</accession>
<dbReference type="SUPFAM" id="SSF81301">
    <property type="entry name" value="Nucleotidyltransferase"/>
    <property type="match status" value="1"/>
</dbReference>
<dbReference type="RefSeq" id="WP_091718716.1">
    <property type="nucleotide sequence ID" value="NZ_LT629779.1"/>
</dbReference>
<sequence length="323" mass="37106">MGTKTSNDYGRDQNALSFYDDNLWRYKRLMEEALFALEAGIGFKVHSVTSRVKERQSVSDKILRKAYRAPEDELEDIVGLRMVCLYTSDLQKADSVIRNAFDVVSFEDKINDTSEDSFGYMSVHYICQLREENKGPRYDSLQGLKFEVQCRTILMDAWANVSHHLAYKGKNSLPENKKRAFHALAGLFYVADEQFQQLLHTTTDTRPSQQGGHLDRDSVKELLEELYPNREREESDEMHLLSISDFVEEAIAAGYTSLGTLREDLTRFYSQGLEHERAHPPLGEPGEKFFGVGIARATLNIANPTFRANWARGRQAWEEEEEE</sequence>
<dbReference type="CDD" id="cd05399">
    <property type="entry name" value="NT_Rel-Spo_like"/>
    <property type="match status" value="1"/>
</dbReference>
<protein>
    <recommendedName>
        <fullName evidence="1">RelA/SpoT domain-containing protein</fullName>
    </recommendedName>
</protein>
<dbReference type="Pfam" id="PF04607">
    <property type="entry name" value="RelA_SpoT"/>
    <property type="match status" value="1"/>
</dbReference>
<dbReference type="SMART" id="SM00954">
    <property type="entry name" value="RelA_SpoT"/>
    <property type="match status" value="1"/>
</dbReference>
<keyword evidence="3" id="KW-1185">Reference proteome</keyword>